<dbReference type="KEGG" id="slau:SLA_7465"/>
<evidence type="ECO:0000313" key="4">
    <source>
        <dbReference type="EMBL" id="BAU88330.1"/>
    </source>
</evidence>
<dbReference type="InterPro" id="IPR036426">
    <property type="entry name" value="Bulb-type_lectin_dom_sf"/>
</dbReference>
<name>A0A160PAV0_STRLU</name>
<dbReference type="PROSITE" id="PS50927">
    <property type="entry name" value="BULB_LECTIN"/>
    <property type="match status" value="1"/>
</dbReference>
<accession>A0A160PAV0</accession>
<protein>
    <submittedName>
        <fullName evidence="4">Curculin domain protein (Mannose-binding) lectin</fullName>
    </submittedName>
</protein>
<keyword evidence="2" id="KW-0732">Signal</keyword>
<dbReference type="AlphaFoldDB" id="A0A160PAV0"/>
<feature type="compositionally biased region" description="Low complexity" evidence="1">
    <location>
        <begin position="19"/>
        <end position="31"/>
    </location>
</feature>
<feature type="signal peptide" evidence="2">
    <location>
        <begin position="1"/>
        <end position="21"/>
    </location>
</feature>
<dbReference type="EMBL" id="AP017424">
    <property type="protein sequence ID" value="BAU88330.1"/>
    <property type="molecule type" value="Genomic_DNA"/>
</dbReference>
<evidence type="ECO:0000256" key="1">
    <source>
        <dbReference type="SAM" id="MobiDB-lite"/>
    </source>
</evidence>
<reference evidence="4 5" key="1">
    <citation type="journal article" date="2016" name="Genome Announc.">
        <title>Complete Genome Sequence of Thiostrepton-Producing Streptomyces laurentii ATCC 31255.</title>
        <authorList>
            <person name="Doi K."/>
            <person name="Fujino Y."/>
            <person name="Nagayoshi Y."/>
            <person name="Ohshima T."/>
            <person name="Ogata S."/>
        </authorList>
    </citation>
    <scope>NUCLEOTIDE SEQUENCE [LARGE SCALE GENOMIC DNA]</scope>
    <source>
        <strain evidence="4 5">ATCC 31255</strain>
    </source>
</reference>
<dbReference type="Gene3D" id="2.90.10.10">
    <property type="entry name" value="Bulb-type lectin domain"/>
    <property type="match status" value="2"/>
</dbReference>
<gene>
    <name evidence="4" type="ORF">SLA_7465</name>
</gene>
<dbReference type="SMART" id="SM00108">
    <property type="entry name" value="B_lectin"/>
    <property type="match status" value="1"/>
</dbReference>
<feature type="chain" id="PRO_5007819321" evidence="2">
    <location>
        <begin position="22"/>
        <end position="235"/>
    </location>
</feature>
<dbReference type="GO" id="GO:0030246">
    <property type="term" value="F:carbohydrate binding"/>
    <property type="evidence" value="ECO:0007669"/>
    <property type="project" value="UniProtKB-KW"/>
</dbReference>
<feature type="domain" description="Bulb-type lectin" evidence="3">
    <location>
        <begin position="112"/>
        <end position="228"/>
    </location>
</feature>
<dbReference type="Proteomes" id="UP000217676">
    <property type="component" value="Chromosome"/>
</dbReference>
<dbReference type="InterPro" id="IPR001480">
    <property type="entry name" value="Bulb-type_lectin_dom"/>
</dbReference>
<organism evidence="4 5">
    <name type="scientific">Streptomyces laurentii</name>
    <dbReference type="NCBI Taxonomy" id="39478"/>
    <lineage>
        <taxon>Bacteria</taxon>
        <taxon>Bacillati</taxon>
        <taxon>Actinomycetota</taxon>
        <taxon>Actinomycetes</taxon>
        <taxon>Kitasatosporales</taxon>
        <taxon>Streptomycetaceae</taxon>
        <taxon>Streptomyces</taxon>
    </lineage>
</organism>
<proteinExistence type="predicted"/>
<evidence type="ECO:0000259" key="3">
    <source>
        <dbReference type="PROSITE" id="PS50927"/>
    </source>
</evidence>
<keyword evidence="5" id="KW-1185">Reference proteome</keyword>
<keyword evidence="4" id="KW-0430">Lectin</keyword>
<evidence type="ECO:0000313" key="5">
    <source>
        <dbReference type="Proteomes" id="UP000217676"/>
    </source>
</evidence>
<sequence>MAGVALAAVVLGATGVSTASGAERAASAGRSHPASHTISGMAHPGPGRSDWPKKGDTKVPALPSASLKGLPTLREAQRRRLLSRPSTAAGGVTAQAFPDYDCTTPPQGWGYHDYLAPGECLTPNTYIAVNTEPGGWYELWMQSDGNVVLYFHGAPFYTAKWQTGTRGSNASLWMQRDGNVVIYDGAGNPMWATGTNRCGDLGAWLRVQADTNLVLYTRDWTPIWARFDGPSSRPC</sequence>
<dbReference type="SUPFAM" id="SSF51110">
    <property type="entry name" value="alpha-D-mannose-specific plant lectins"/>
    <property type="match status" value="1"/>
</dbReference>
<evidence type="ECO:0000256" key="2">
    <source>
        <dbReference type="SAM" id="SignalP"/>
    </source>
</evidence>
<feature type="region of interest" description="Disordered" evidence="1">
    <location>
        <begin position="19"/>
        <end position="66"/>
    </location>
</feature>